<reference evidence="9 10" key="1">
    <citation type="submission" date="2018-10" db="EMBL/GenBank/DDBJ databases">
        <authorList>
            <person name="Perry B.J."/>
            <person name="Sullivan J.T."/>
            <person name="Murphy R.J.T."/>
            <person name="Ramsay J.P."/>
            <person name="Ronson C.W."/>
        </authorList>
    </citation>
    <scope>NUCLEOTIDE SEQUENCE [LARGE SCALE GENOMIC DNA]</scope>
    <source>
        <strain evidence="9 10">NZP2014</strain>
    </source>
</reference>
<organism evidence="9 10">
    <name type="scientific">Mesorhizobium erdmanii</name>
    <dbReference type="NCBI Taxonomy" id="1777866"/>
    <lineage>
        <taxon>Bacteria</taxon>
        <taxon>Pseudomonadati</taxon>
        <taxon>Pseudomonadota</taxon>
        <taxon>Alphaproteobacteria</taxon>
        <taxon>Hyphomicrobiales</taxon>
        <taxon>Phyllobacteriaceae</taxon>
        <taxon>Mesorhizobium</taxon>
    </lineage>
</organism>
<dbReference type="GO" id="GO:0006352">
    <property type="term" value="P:DNA-templated transcription initiation"/>
    <property type="evidence" value="ECO:0007669"/>
    <property type="project" value="InterPro"/>
</dbReference>
<dbReference type="InterPro" id="IPR007627">
    <property type="entry name" value="RNA_pol_sigma70_r2"/>
</dbReference>
<protein>
    <submittedName>
        <fullName evidence="9">RNA polymerase sigma factor</fullName>
    </submittedName>
</protein>
<evidence type="ECO:0000256" key="5">
    <source>
        <dbReference type="ARBA" id="ARBA00023125"/>
    </source>
</evidence>
<keyword evidence="5" id="KW-0238">DNA-binding</keyword>
<evidence type="ECO:0000256" key="6">
    <source>
        <dbReference type="ARBA" id="ARBA00023163"/>
    </source>
</evidence>
<dbReference type="InterPro" id="IPR013325">
    <property type="entry name" value="RNA_pol_sigma_r2"/>
</dbReference>
<dbReference type="InterPro" id="IPR036388">
    <property type="entry name" value="WH-like_DNA-bd_sf"/>
</dbReference>
<feature type="domain" description="RNA polymerase sigma factor 70 region 4 type 2" evidence="8">
    <location>
        <begin position="128"/>
        <end position="180"/>
    </location>
</feature>
<dbReference type="PANTHER" id="PTHR43133">
    <property type="entry name" value="RNA POLYMERASE ECF-TYPE SIGMA FACTO"/>
    <property type="match status" value="1"/>
</dbReference>
<evidence type="ECO:0000256" key="1">
    <source>
        <dbReference type="ARBA" id="ARBA00010641"/>
    </source>
</evidence>
<keyword evidence="3" id="KW-0805">Transcription regulation</keyword>
<dbReference type="SUPFAM" id="SSF88659">
    <property type="entry name" value="Sigma3 and sigma4 domains of RNA polymerase sigma factors"/>
    <property type="match status" value="1"/>
</dbReference>
<dbReference type="InterPro" id="IPR013324">
    <property type="entry name" value="RNA_pol_sigma_r3/r4-like"/>
</dbReference>
<dbReference type="PANTHER" id="PTHR43133:SF8">
    <property type="entry name" value="RNA POLYMERASE SIGMA FACTOR HI_1459-RELATED"/>
    <property type="match status" value="1"/>
</dbReference>
<dbReference type="InterPro" id="IPR013249">
    <property type="entry name" value="RNA_pol_sigma70_r4_t2"/>
</dbReference>
<feature type="domain" description="RNA polymerase sigma-70 region 2" evidence="7">
    <location>
        <begin position="37"/>
        <end position="101"/>
    </location>
</feature>
<comment type="similarity">
    <text evidence="1">Belongs to the sigma-70 factor family. ECF subfamily.</text>
</comment>
<dbReference type="Pfam" id="PF04542">
    <property type="entry name" value="Sigma70_r2"/>
    <property type="match status" value="1"/>
</dbReference>
<accession>A0A6M7UIE9</accession>
<dbReference type="InterPro" id="IPR014284">
    <property type="entry name" value="RNA_pol_sigma-70_dom"/>
</dbReference>
<dbReference type="KEGG" id="merd:EB233_14755"/>
<keyword evidence="4" id="KW-0731">Sigma factor</keyword>
<dbReference type="NCBIfam" id="TIGR02937">
    <property type="entry name" value="sigma70-ECF"/>
    <property type="match status" value="1"/>
</dbReference>
<dbReference type="Gene3D" id="3.10.450.50">
    <property type="match status" value="1"/>
</dbReference>
<dbReference type="InterPro" id="IPR039425">
    <property type="entry name" value="RNA_pol_sigma-70-like"/>
</dbReference>
<dbReference type="Gene3D" id="1.10.1740.10">
    <property type="match status" value="1"/>
</dbReference>
<dbReference type="EMBL" id="CP033361">
    <property type="protein sequence ID" value="QKC76622.1"/>
    <property type="molecule type" value="Genomic_DNA"/>
</dbReference>
<sequence>MNQQIRKSPDPRQGIEQRLDPEGLFDIRYRAFLETVSHMRIRLHRYCARMTGSALDGEDIMQEALFEAYRKIGLLDDAQALRPWLFRIAHNRCIDFIRNRRTRLKAEAGYAGDDIVLPVEPAGPGAGRAIERLVVHLPPKERACVLLKDVFDHSLDEIAELVGSTSGGVKSALNRGRAKLAALPAQPVAVPVHDLGLERLLGRYVELFNARDWDGVRALTSADARLRVSDCYNGLLSRSPYFVEYERGEPWRMRPDVVEGEAVLVVDRLRGEDWQPAYLVRIQATGGVIDRIADYYACPWILEMVFADERWGRHAFPLFLNNGRPENAHLAS</sequence>
<evidence type="ECO:0000313" key="10">
    <source>
        <dbReference type="Proteomes" id="UP000503339"/>
    </source>
</evidence>
<dbReference type="RefSeq" id="WP_064989301.1">
    <property type="nucleotide sequence ID" value="NZ_CP033361.1"/>
</dbReference>
<evidence type="ECO:0000256" key="2">
    <source>
        <dbReference type="ARBA" id="ARBA00011344"/>
    </source>
</evidence>
<evidence type="ECO:0000256" key="3">
    <source>
        <dbReference type="ARBA" id="ARBA00023015"/>
    </source>
</evidence>
<evidence type="ECO:0000259" key="7">
    <source>
        <dbReference type="Pfam" id="PF04542"/>
    </source>
</evidence>
<dbReference type="InterPro" id="IPR032710">
    <property type="entry name" value="NTF2-like_dom_sf"/>
</dbReference>
<evidence type="ECO:0000259" key="8">
    <source>
        <dbReference type="Pfam" id="PF08281"/>
    </source>
</evidence>
<gene>
    <name evidence="9" type="ORF">EB233_14755</name>
</gene>
<dbReference type="Proteomes" id="UP000503339">
    <property type="component" value="Chromosome"/>
</dbReference>
<proteinExistence type="inferred from homology"/>
<evidence type="ECO:0000256" key="4">
    <source>
        <dbReference type="ARBA" id="ARBA00023082"/>
    </source>
</evidence>
<keyword evidence="6" id="KW-0804">Transcription</keyword>
<dbReference type="AlphaFoldDB" id="A0A6M7UIE9"/>
<dbReference type="SUPFAM" id="SSF54427">
    <property type="entry name" value="NTF2-like"/>
    <property type="match status" value="1"/>
</dbReference>
<name>A0A6M7UIE9_9HYPH</name>
<dbReference type="Gene3D" id="1.10.10.10">
    <property type="entry name" value="Winged helix-like DNA-binding domain superfamily/Winged helix DNA-binding domain"/>
    <property type="match status" value="1"/>
</dbReference>
<dbReference type="GO" id="GO:0003677">
    <property type="term" value="F:DNA binding"/>
    <property type="evidence" value="ECO:0007669"/>
    <property type="project" value="UniProtKB-KW"/>
</dbReference>
<keyword evidence="10" id="KW-1185">Reference proteome</keyword>
<evidence type="ECO:0000313" key="9">
    <source>
        <dbReference type="EMBL" id="QKC76622.1"/>
    </source>
</evidence>
<comment type="subunit">
    <text evidence="2">Interacts transiently with the RNA polymerase catalytic core formed by RpoA, RpoB, RpoC and RpoZ (2 alpha, 1 beta, 1 beta' and 1 omega subunit) to form the RNA polymerase holoenzyme that can initiate transcription.</text>
</comment>
<dbReference type="Pfam" id="PF08281">
    <property type="entry name" value="Sigma70_r4_2"/>
    <property type="match status" value="1"/>
</dbReference>
<dbReference type="GO" id="GO:0016987">
    <property type="term" value="F:sigma factor activity"/>
    <property type="evidence" value="ECO:0007669"/>
    <property type="project" value="UniProtKB-KW"/>
</dbReference>
<dbReference type="CDD" id="cd06171">
    <property type="entry name" value="Sigma70_r4"/>
    <property type="match status" value="1"/>
</dbReference>
<dbReference type="SUPFAM" id="SSF88946">
    <property type="entry name" value="Sigma2 domain of RNA polymerase sigma factors"/>
    <property type="match status" value="1"/>
</dbReference>